<dbReference type="PANTHER" id="PTHR11124">
    <property type="entry name" value="VACUOLAR SORTING PROTEIN VPS29"/>
    <property type="match status" value="1"/>
</dbReference>
<dbReference type="Proteomes" id="UP001596505">
    <property type="component" value="Unassembled WGS sequence"/>
</dbReference>
<comment type="similarity">
    <text evidence="1 2">Belongs to the metallophosphoesterase superfamily. YfcE family.</text>
</comment>
<dbReference type="SUPFAM" id="SSF56300">
    <property type="entry name" value="Metallo-dependent phosphatases"/>
    <property type="match status" value="1"/>
</dbReference>
<evidence type="ECO:0000256" key="2">
    <source>
        <dbReference type="RuleBase" id="RU362039"/>
    </source>
</evidence>
<dbReference type="InterPro" id="IPR024654">
    <property type="entry name" value="Calcineurin-like_PHP_lpxH"/>
</dbReference>
<evidence type="ECO:0000259" key="3">
    <source>
        <dbReference type="Pfam" id="PF12850"/>
    </source>
</evidence>
<keyword evidence="5" id="KW-1185">Reference proteome</keyword>
<sequence>MKVLITSDSHGLTRELSELVERHQSDVQLFIHCGDSELPSDAEEMMPFNAVKGNCDLSSAGYPNDLIKTIGDLKFFVTHGHLYNIKMSPMNLLYKADETGADIVCFGHTHNAVSFQEGKKIFINPGSLRLPRGIDEKTYVICEINYKKKEVYVNFYNQDGEPVRSLSKTYCLD</sequence>
<dbReference type="CDD" id="cd00841">
    <property type="entry name" value="MPP_YfcE"/>
    <property type="match status" value="1"/>
</dbReference>
<name>A0ABW2PWB3_9BACL</name>
<dbReference type="EMBL" id="JBHTCO010000014">
    <property type="protein sequence ID" value="MFC7393723.1"/>
    <property type="molecule type" value="Genomic_DNA"/>
</dbReference>
<protein>
    <recommendedName>
        <fullName evidence="2">Phosphoesterase</fullName>
        <ecNumber evidence="2">3.1.4.-</ecNumber>
    </recommendedName>
</protein>
<comment type="caution">
    <text evidence="4">The sequence shown here is derived from an EMBL/GenBank/DDBJ whole genome shotgun (WGS) entry which is preliminary data.</text>
</comment>
<evidence type="ECO:0000313" key="5">
    <source>
        <dbReference type="Proteomes" id="UP001596505"/>
    </source>
</evidence>
<proteinExistence type="inferred from homology"/>
<dbReference type="RefSeq" id="WP_380966301.1">
    <property type="nucleotide sequence ID" value="NZ_JBHTCO010000014.1"/>
</dbReference>
<dbReference type="NCBIfam" id="TIGR00040">
    <property type="entry name" value="yfcE"/>
    <property type="match status" value="1"/>
</dbReference>
<keyword evidence="2" id="KW-0479">Metal-binding</keyword>
<dbReference type="InterPro" id="IPR041802">
    <property type="entry name" value="MPP_YfcE"/>
</dbReference>
<reference evidence="5" key="1">
    <citation type="journal article" date="2019" name="Int. J. Syst. Evol. Microbiol.">
        <title>The Global Catalogue of Microorganisms (GCM) 10K type strain sequencing project: providing services to taxonomists for standard genome sequencing and annotation.</title>
        <authorList>
            <consortium name="The Broad Institute Genomics Platform"/>
            <consortium name="The Broad Institute Genome Sequencing Center for Infectious Disease"/>
            <person name="Wu L."/>
            <person name="Ma J."/>
        </authorList>
    </citation>
    <scope>NUCLEOTIDE SEQUENCE [LARGE SCALE GENOMIC DNA]</scope>
    <source>
        <strain evidence="5">CGMCC 1.16305</strain>
    </source>
</reference>
<comment type="cofactor">
    <cofactor evidence="2">
        <name>a divalent metal cation</name>
        <dbReference type="ChEBI" id="CHEBI:60240"/>
    </cofactor>
</comment>
<dbReference type="EC" id="3.1.4.-" evidence="2"/>
<dbReference type="Gene3D" id="3.60.21.10">
    <property type="match status" value="1"/>
</dbReference>
<dbReference type="InterPro" id="IPR029052">
    <property type="entry name" value="Metallo-depent_PP-like"/>
</dbReference>
<organism evidence="4 5">
    <name type="scientific">Scopulibacillus cellulosilyticus</name>
    <dbReference type="NCBI Taxonomy" id="2665665"/>
    <lineage>
        <taxon>Bacteria</taxon>
        <taxon>Bacillati</taxon>
        <taxon>Bacillota</taxon>
        <taxon>Bacilli</taxon>
        <taxon>Bacillales</taxon>
        <taxon>Sporolactobacillaceae</taxon>
        <taxon>Scopulibacillus</taxon>
    </lineage>
</organism>
<evidence type="ECO:0000256" key="1">
    <source>
        <dbReference type="ARBA" id="ARBA00008950"/>
    </source>
</evidence>
<dbReference type="Pfam" id="PF12850">
    <property type="entry name" value="Metallophos_2"/>
    <property type="match status" value="1"/>
</dbReference>
<accession>A0ABW2PWB3</accession>
<feature type="domain" description="Calcineurin-like phosphoesterase" evidence="3">
    <location>
        <begin position="1"/>
        <end position="145"/>
    </location>
</feature>
<evidence type="ECO:0000313" key="4">
    <source>
        <dbReference type="EMBL" id="MFC7393723.1"/>
    </source>
</evidence>
<gene>
    <name evidence="4" type="ORF">ACFQRG_12225</name>
</gene>
<dbReference type="InterPro" id="IPR000979">
    <property type="entry name" value="Phosphodiesterase_MJ0936/Vps29"/>
</dbReference>